<evidence type="ECO:0000313" key="10">
    <source>
        <dbReference type="EMBL" id="BAT29329.1"/>
    </source>
</evidence>
<evidence type="ECO:0000256" key="8">
    <source>
        <dbReference type="SAM" id="Phobius"/>
    </source>
</evidence>
<dbReference type="InterPro" id="IPR059000">
    <property type="entry name" value="ATPase_P-type_domA"/>
</dbReference>
<dbReference type="PROSITE" id="PS00154">
    <property type="entry name" value="ATPASE_E1_E2"/>
    <property type="match status" value="1"/>
</dbReference>
<dbReference type="Pfam" id="PF00689">
    <property type="entry name" value="Cation_ATPase_C"/>
    <property type="match status" value="1"/>
</dbReference>
<evidence type="ECO:0000256" key="4">
    <source>
        <dbReference type="ARBA" id="ARBA00022840"/>
    </source>
</evidence>
<evidence type="ECO:0000256" key="2">
    <source>
        <dbReference type="ARBA" id="ARBA00022692"/>
    </source>
</evidence>
<feature type="transmembrane region" description="Helical" evidence="8">
    <location>
        <begin position="74"/>
        <end position="103"/>
    </location>
</feature>
<dbReference type="SMART" id="SM00831">
    <property type="entry name" value="Cation_ATPase_N"/>
    <property type="match status" value="1"/>
</dbReference>
<feature type="transmembrane region" description="Helical" evidence="8">
    <location>
        <begin position="831"/>
        <end position="851"/>
    </location>
</feature>
<evidence type="ECO:0000256" key="3">
    <source>
        <dbReference type="ARBA" id="ARBA00022741"/>
    </source>
</evidence>
<dbReference type="Pfam" id="PF00122">
    <property type="entry name" value="E1-E2_ATPase"/>
    <property type="match status" value="1"/>
</dbReference>
<dbReference type="InterPro" id="IPR006068">
    <property type="entry name" value="ATPase_P-typ_cation-transptr_C"/>
</dbReference>
<keyword evidence="3" id="KW-0547">Nucleotide-binding</keyword>
<dbReference type="SFLD" id="SFLDS00003">
    <property type="entry name" value="Haloacid_Dehalogenase"/>
    <property type="match status" value="1"/>
</dbReference>
<dbReference type="Gene3D" id="1.20.1110.10">
    <property type="entry name" value="Calcium-transporting ATPase, transmembrane domain"/>
    <property type="match status" value="1"/>
</dbReference>
<dbReference type="SFLD" id="SFLDG00002">
    <property type="entry name" value="C1.7:_P-type_atpase_like"/>
    <property type="match status" value="1"/>
</dbReference>
<dbReference type="InterPro" id="IPR008250">
    <property type="entry name" value="ATPase_P-typ_transduc_dom_A_sf"/>
</dbReference>
<dbReference type="PANTHER" id="PTHR42861">
    <property type="entry name" value="CALCIUM-TRANSPORTING ATPASE"/>
    <property type="match status" value="1"/>
</dbReference>
<keyword evidence="6 8" id="KW-1133">Transmembrane helix</keyword>
<dbReference type="Gene3D" id="3.40.50.1000">
    <property type="entry name" value="HAD superfamily/HAD-like"/>
    <property type="match status" value="1"/>
</dbReference>
<dbReference type="InterPro" id="IPR023298">
    <property type="entry name" value="ATPase_P-typ_TM_dom_sf"/>
</dbReference>
<dbReference type="InterPro" id="IPR023299">
    <property type="entry name" value="ATPase_P-typ_cyto_dom_N"/>
</dbReference>
<dbReference type="PRINTS" id="PR00120">
    <property type="entry name" value="HATPASE"/>
</dbReference>
<dbReference type="SUPFAM" id="SSF81665">
    <property type="entry name" value="Calcium ATPase, transmembrane domain M"/>
    <property type="match status" value="1"/>
</dbReference>
<feature type="transmembrane region" description="Helical" evidence="8">
    <location>
        <begin position="871"/>
        <end position="891"/>
    </location>
</feature>
<evidence type="ECO:0000259" key="9">
    <source>
        <dbReference type="SMART" id="SM00831"/>
    </source>
</evidence>
<sequence length="909" mass="94903">MSPMSADPEPGPLPADGWHALDAAATFGRLATTAAGLGDGEAARRLAQYGPNALPEPPSRSLALIVLGQLKSPLIYLLLAAASVSLVLAEIDQAVFIFIVLAINTAIGAAQESRAEANTAALRTAITTVCRVWRQRTVRLTDSKALVPGDVVILEAGDRVPADLRLLSASELQADESALTGESLPVAKAAGVALAPDTPLAERATMLFAGSTLHRGGCQAVVIATGTHTELGHIAGSLQNASAPPPLTVKLDRFTRMLGLVALALVAVVVTQQLSTGASLHATFFVAVALAVSVIPEGLPVAVTVALSVATRRMARRNVIVRHLPAVEGLGACTVVATDKTGTLTRNQLTAKRLWLPGHGAVAIEGAGFDLGGRLLQEGVPLAPPAQEAARDLAAAAALCNDAAFDPDGGAAGRSGDTVDLAFLVLAMKTGLDVAELRHTARRTAELPFSAERKYAASLDEQDGVLRLHVKGAAEVLVPHCLGIDVDAVLSLADEMAGQGYRVMAVAARTLGVDEAAGRRPRMDRALEGLTLLGLVGFIDPLRTEAKAAVADCRGAGVAVKMITGDHAATALSIARDLGIAARAEEVMTGRQLDDPATGTDARIAATSVFARVEPSHKVRIVEALQRCGHVVAMTGDGVNDAPALHRADLGVAMGRDGTDAARDAADLVLTDDNFASITAGIQEGRAAYANIRKVIYLAISTGAAEAVFFLMALFTGFPVPLTAVQLLWLNLVTNGGQHVALALEKPEPGLLSRPPRRTGEAIFDALMIRQTALSGAVIGIVGYLVFAWAISAGWSEFEARNVLLFLMVAFENVHVMNCRSETISAFRVPLANNWPLLASIVAAQAIHIGAAFTPGLRDVLDLAPIPWEQWALLAPMALSVLVVMEIDKALRARRQRRRPAGTEPLTAG</sequence>
<evidence type="ECO:0000256" key="5">
    <source>
        <dbReference type="ARBA" id="ARBA00022967"/>
    </source>
</evidence>
<feature type="domain" description="Cation-transporting P-type ATPase N-terminal" evidence="9">
    <location>
        <begin position="17"/>
        <end position="90"/>
    </location>
</feature>
<evidence type="ECO:0000256" key="6">
    <source>
        <dbReference type="ARBA" id="ARBA00022989"/>
    </source>
</evidence>
<dbReference type="Gene3D" id="2.70.150.10">
    <property type="entry name" value="Calcium-transporting ATPase, cytoplasmic transduction domain A"/>
    <property type="match status" value="1"/>
</dbReference>
<protein>
    <submittedName>
        <fullName evidence="10">Putative cation transporting ATPase</fullName>
    </submittedName>
</protein>
<dbReference type="InterPro" id="IPR044492">
    <property type="entry name" value="P_typ_ATPase_HD_dom"/>
</dbReference>
<dbReference type="NCBIfam" id="TIGR01494">
    <property type="entry name" value="ATPase_P-type"/>
    <property type="match status" value="2"/>
</dbReference>
<evidence type="ECO:0000256" key="7">
    <source>
        <dbReference type="ARBA" id="ARBA00023136"/>
    </source>
</evidence>
<dbReference type="GO" id="GO:0016020">
    <property type="term" value="C:membrane"/>
    <property type="evidence" value="ECO:0007669"/>
    <property type="project" value="UniProtKB-SubCell"/>
</dbReference>
<reference evidence="10" key="1">
    <citation type="journal article" date="2015" name="Proc. Natl. Acad. Sci. U.S.A.">
        <title>Bacterial clade with the ribosomal RNA operon on a small plasmid rather than the chromosome.</title>
        <authorList>
            <person name="Anda M."/>
            <person name="Ohtsubo Y."/>
            <person name="Okubo T."/>
            <person name="Sugawara M."/>
            <person name="Nagata Y."/>
            <person name="Tsuda M."/>
            <person name="Minamisawa K."/>
            <person name="Mitsui H."/>
        </authorList>
    </citation>
    <scope>NUCLEOTIDE SEQUENCE</scope>
    <source>
        <strain evidence="10">DSM 21871</strain>
    </source>
</reference>
<accession>A0A0N7KYC4</accession>
<dbReference type="SUPFAM" id="SSF81653">
    <property type="entry name" value="Calcium ATPase, transduction domain A"/>
    <property type="match status" value="1"/>
</dbReference>
<keyword evidence="2 8" id="KW-0812">Transmembrane</keyword>
<feature type="transmembrane region" description="Helical" evidence="8">
    <location>
        <begin position="773"/>
        <end position="791"/>
    </location>
</feature>
<name>A0A0N7KYC4_9HYPH</name>
<feature type="transmembrane region" description="Helical" evidence="8">
    <location>
        <begin position="257"/>
        <end position="274"/>
    </location>
</feature>
<proteinExistence type="predicted"/>
<keyword evidence="4" id="KW-0067">ATP-binding</keyword>
<dbReference type="InterPro" id="IPR023214">
    <property type="entry name" value="HAD_sf"/>
</dbReference>
<dbReference type="SUPFAM" id="SSF81660">
    <property type="entry name" value="Metal cation-transporting ATPase, ATP-binding domain N"/>
    <property type="match status" value="1"/>
</dbReference>
<dbReference type="InterPro" id="IPR036412">
    <property type="entry name" value="HAD-like_sf"/>
</dbReference>
<comment type="subcellular location">
    <subcellularLocation>
        <location evidence="1">Membrane</location>
        <topology evidence="1">Multi-pass membrane protein</topology>
    </subcellularLocation>
</comment>
<keyword evidence="5" id="KW-1278">Translocase</keyword>
<feature type="transmembrane region" description="Helical" evidence="8">
    <location>
        <begin position="280"/>
        <end position="307"/>
    </location>
</feature>
<dbReference type="InterPro" id="IPR001757">
    <property type="entry name" value="P_typ_ATPase"/>
</dbReference>
<dbReference type="SUPFAM" id="SSF56784">
    <property type="entry name" value="HAD-like"/>
    <property type="match status" value="1"/>
</dbReference>
<dbReference type="GO" id="GO:0005524">
    <property type="term" value="F:ATP binding"/>
    <property type="evidence" value="ECO:0007669"/>
    <property type="project" value="UniProtKB-KW"/>
</dbReference>
<dbReference type="GO" id="GO:0016887">
    <property type="term" value="F:ATP hydrolysis activity"/>
    <property type="evidence" value="ECO:0007669"/>
    <property type="project" value="InterPro"/>
</dbReference>
<dbReference type="AlphaFoldDB" id="A0A0N7KYC4"/>
<dbReference type="GO" id="GO:0015662">
    <property type="term" value="F:P-type ion transporter activity"/>
    <property type="evidence" value="ECO:0007669"/>
    <property type="project" value="UniProtKB-ARBA"/>
</dbReference>
<feature type="transmembrane region" description="Helical" evidence="8">
    <location>
        <begin position="695"/>
        <end position="718"/>
    </location>
</feature>
<dbReference type="InterPro" id="IPR004014">
    <property type="entry name" value="ATPase_P-typ_cation-transptr_N"/>
</dbReference>
<keyword evidence="7 8" id="KW-0472">Membrane</keyword>
<dbReference type="Gene3D" id="3.40.1110.10">
    <property type="entry name" value="Calcium-transporting ATPase, cytoplasmic domain N"/>
    <property type="match status" value="1"/>
</dbReference>
<dbReference type="InterPro" id="IPR018303">
    <property type="entry name" value="ATPase_P-typ_P_site"/>
</dbReference>
<organism evidence="10">
    <name type="scientific">Aurantimonas manganoxydans</name>
    <dbReference type="NCBI Taxonomy" id="651183"/>
    <lineage>
        <taxon>Bacteria</taxon>
        <taxon>Pseudomonadati</taxon>
        <taxon>Pseudomonadota</taxon>
        <taxon>Alphaproteobacteria</taxon>
        <taxon>Hyphomicrobiales</taxon>
        <taxon>Aurantimonadaceae</taxon>
        <taxon>Aurantimonas</taxon>
    </lineage>
</organism>
<dbReference type="SFLD" id="SFLDF00027">
    <property type="entry name" value="p-type_atpase"/>
    <property type="match status" value="1"/>
</dbReference>
<dbReference type="PRINTS" id="PR00119">
    <property type="entry name" value="CATATPASE"/>
</dbReference>
<dbReference type="Pfam" id="PF00690">
    <property type="entry name" value="Cation_ATPase_N"/>
    <property type="match status" value="1"/>
</dbReference>
<dbReference type="EMBL" id="LC066380">
    <property type="protein sequence ID" value="BAT29329.1"/>
    <property type="molecule type" value="Genomic_DNA"/>
</dbReference>
<evidence type="ECO:0000256" key="1">
    <source>
        <dbReference type="ARBA" id="ARBA00004141"/>
    </source>
</evidence>
<dbReference type="Pfam" id="PF13246">
    <property type="entry name" value="Cation_ATPase"/>
    <property type="match status" value="1"/>
</dbReference>